<keyword evidence="9" id="KW-0995">Kinetochore</keyword>
<organism evidence="13 14">
    <name type="scientific">Pogona vitticeps</name>
    <name type="common">central bearded dragon</name>
    <dbReference type="NCBI Taxonomy" id="103695"/>
    <lineage>
        <taxon>Eukaryota</taxon>
        <taxon>Metazoa</taxon>
        <taxon>Chordata</taxon>
        <taxon>Craniata</taxon>
        <taxon>Vertebrata</taxon>
        <taxon>Euteleostomi</taxon>
        <taxon>Lepidosauria</taxon>
        <taxon>Squamata</taxon>
        <taxon>Bifurcata</taxon>
        <taxon>Unidentata</taxon>
        <taxon>Episquamata</taxon>
        <taxon>Toxicofera</taxon>
        <taxon>Iguania</taxon>
        <taxon>Acrodonta</taxon>
        <taxon>Agamidae</taxon>
        <taxon>Amphibolurinae</taxon>
        <taxon>Pogona</taxon>
    </lineage>
</organism>
<keyword evidence="10" id="KW-0206">Cytoskeleton</keyword>
<sequence>MDVTGSFFNKLRTLAATLEKQAEQLKQVFQGDGTELEEDSPMRYLHELHSEVRTLKGDADKTLCISSSERDSTYDFIKASKVLMKRNAANLGELRDMFQKYGYKPVVSKNTATKDEAEINPTSVTIDHEKTKDFVCPGKSSGPYSPQQIPQLSDFGLSKYALPSTTGTMHIEPQGGIQKEGDVSGCLSPKAENFHMHGRDLCLNDETTSLMEDQTIFLLNNAKNIRQNNKLSGSMVISAANKNLDTPKQTNKLCAPEFCTPGVKIPHRKKIVLPKSSEGNHMDASDHVTGKSLTESLNLTESQAMKTGHKKITVSPNNCLECIEESCPPAISDYTNLISTPPPPPEITVIPDQIFQILSKYNPKAGAARAVEKQANEGIGTRTERALLLDIGNKENRKYYG</sequence>
<comment type="similarity">
    <text evidence="3">Belongs to the SKA3 family.</text>
</comment>
<evidence type="ECO:0000256" key="3">
    <source>
        <dbReference type="ARBA" id="ARBA00007716"/>
    </source>
</evidence>
<keyword evidence="8" id="KW-0498">Mitosis</keyword>
<evidence type="ECO:0000256" key="7">
    <source>
        <dbReference type="ARBA" id="ARBA00022701"/>
    </source>
</evidence>
<dbReference type="GeneID" id="110083530"/>
<evidence type="ECO:0000256" key="2">
    <source>
        <dbReference type="ARBA" id="ARBA00004629"/>
    </source>
</evidence>
<evidence type="ECO:0000313" key="14">
    <source>
        <dbReference type="RefSeq" id="XP_072849802.1"/>
    </source>
</evidence>
<keyword evidence="7" id="KW-0493">Microtubule</keyword>
<evidence type="ECO:0000256" key="9">
    <source>
        <dbReference type="ARBA" id="ARBA00022838"/>
    </source>
</evidence>
<accession>A0ABM5FWL7</accession>
<gene>
    <name evidence="14" type="primary">SKA3</name>
</gene>
<keyword evidence="12" id="KW-0137">Centromere</keyword>
<keyword evidence="6" id="KW-0132">Cell division</keyword>
<evidence type="ECO:0000256" key="11">
    <source>
        <dbReference type="ARBA" id="ARBA00023306"/>
    </source>
</evidence>
<protein>
    <submittedName>
        <fullName evidence="14">Spindle and kinetochore-associated protein 3 isoform X2</fullName>
    </submittedName>
</protein>
<evidence type="ECO:0000256" key="1">
    <source>
        <dbReference type="ARBA" id="ARBA00004186"/>
    </source>
</evidence>
<evidence type="ECO:0000256" key="5">
    <source>
        <dbReference type="ARBA" id="ARBA00022490"/>
    </source>
</evidence>
<keyword evidence="4" id="KW-0158">Chromosome</keyword>
<dbReference type="InterPro" id="IPR033341">
    <property type="entry name" value="SKA3"/>
</dbReference>
<evidence type="ECO:0000313" key="13">
    <source>
        <dbReference type="Proteomes" id="UP001652642"/>
    </source>
</evidence>
<evidence type="ECO:0000256" key="6">
    <source>
        <dbReference type="ARBA" id="ARBA00022618"/>
    </source>
</evidence>
<comment type="subcellular location">
    <subcellularLocation>
        <location evidence="2">Chromosome</location>
        <location evidence="2">Centromere</location>
        <location evidence="2">Kinetochore</location>
    </subcellularLocation>
    <subcellularLocation>
        <location evidence="1">Cytoplasm</location>
        <location evidence="1">Cytoskeleton</location>
        <location evidence="1">Spindle</location>
    </subcellularLocation>
</comment>
<name>A0ABM5FWL7_9SAUR</name>
<keyword evidence="11" id="KW-0131">Cell cycle</keyword>
<dbReference type="PANTHER" id="PTHR48118:SF1">
    <property type="entry name" value="SPINDLE AND KINETOCHORE-ASSOCIATED PROTEIN 3"/>
    <property type="match status" value="1"/>
</dbReference>
<dbReference type="PANTHER" id="PTHR48118">
    <property type="entry name" value="SPINDLE AND KINETOCHORE-ASSOCIATED PROTEIN 3"/>
    <property type="match status" value="1"/>
</dbReference>
<evidence type="ECO:0000256" key="8">
    <source>
        <dbReference type="ARBA" id="ARBA00022776"/>
    </source>
</evidence>
<keyword evidence="13" id="KW-1185">Reference proteome</keyword>
<reference evidence="14" key="1">
    <citation type="submission" date="2025-08" db="UniProtKB">
        <authorList>
            <consortium name="RefSeq"/>
        </authorList>
    </citation>
    <scope>IDENTIFICATION</scope>
</reference>
<dbReference type="Proteomes" id="UP001652642">
    <property type="component" value="Chromosome 3"/>
</dbReference>
<dbReference type="Gene3D" id="6.10.250.1400">
    <property type="match status" value="1"/>
</dbReference>
<evidence type="ECO:0000256" key="10">
    <source>
        <dbReference type="ARBA" id="ARBA00023212"/>
    </source>
</evidence>
<dbReference type="RefSeq" id="XP_072849802.1">
    <property type="nucleotide sequence ID" value="XM_072993701.1"/>
</dbReference>
<evidence type="ECO:0000256" key="12">
    <source>
        <dbReference type="ARBA" id="ARBA00023328"/>
    </source>
</evidence>
<evidence type="ECO:0000256" key="4">
    <source>
        <dbReference type="ARBA" id="ARBA00022454"/>
    </source>
</evidence>
<keyword evidence="5" id="KW-0963">Cytoplasm</keyword>
<proteinExistence type="inferred from homology"/>